<sequence>MPKAAKTKYYAVKIGKEGPKIYDSWDEVSRYPGAIHKAFSSLSQAEQWLGIQHNQDHNDSSTALQRLPTPGDGADPDNAIVISDSESEHSMVPPEEVPAVEPEIQLSPEQQQVFNMVKAGRSVFFTGAAGTGKSVLLREIIKWCRGGGKRTACGDCFNWDCERKEKAEHLLGKILGQDKYRRMKERQERERLGLPPDENDLLSEHDNKYEKNPRVVERWRKVQVLIVDEISMIDGILFDKLEFLARSIRRNQLPFGGIQLVLSGDFCQLPPVPDRFSKVATIFSFDAKTWDSCVGKPVTLRKVFRQKEQAFVDMLNSMRFGQLTPPAIKTFRDLSREVVYNDGLVPTELFPTRAEVDRANTERLNKIPGDGIPFPAIDVPGWEESGQRISAEKADKLLNNLIAQKFLTLKVGAQVMLIKNLVQGSLVNGTIGRVVGFATTRDALNKGTWIGVADNKGDKSQVGLLQGQDGDKKNKPPGSETVQQYLRSGRNWPIVKFSGGEEVLCVPAQFEVTNAEGLVQARRDQVPLILAWALSIHKSQGQTLERVRVDLGRIFEKGQAYVALSRATSIDRLQVLHFDPGKVMAHQRVLEWMREHGGLPNTVNLPHDDIDEELEFWGDDF</sequence>
<organism evidence="1 2">
    <name type="scientific">Phlebia brevispora</name>
    <dbReference type="NCBI Taxonomy" id="194682"/>
    <lineage>
        <taxon>Eukaryota</taxon>
        <taxon>Fungi</taxon>
        <taxon>Dikarya</taxon>
        <taxon>Basidiomycota</taxon>
        <taxon>Agaricomycotina</taxon>
        <taxon>Agaricomycetes</taxon>
        <taxon>Polyporales</taxon>
        <taxon>Meruliaceae</taxon>
        <taxon>Phlebia</taxon>
    </lineage>
</organism>
<protein>
    <submittedName>
        <fullName evidence="1">Uncharacterized protein</fullName>
    </submittedName>
</protein>
<gene>
    <name evidence="1" type="ORF">NM688_g2009</name>
</gene>
<keyword evidence="2" id="KW-1185">Reference proteome</keyword>
<proteinExistence type="predicted"/>
<name>A0ACC1T9W7_9APHY</name>
<dbReference type="Proteomes" id="UP001148662">
    <property type="component" value="Unassembled WGS sequence"/>
</dbReference>
<dbReference type="EMBL" id="JANHOG010000237">
    <property type="protein sequence ID" value="KAJ3556482.1"/>
    <property type="molecule type" value="Genomic_DNA"/>
</dbReference>
<comment type="caution">
    <text evidence="1">The sequence shown here is derived from an EMBL/GenBank/DDBJ whole genome shotgun (WGS) entry which is preliminary data.</text>
</comment>
<evidence type="ECO:0000313" key="2">
    <source>
        <dbReference type="Proteomes" id="UP001148662"/>
    </source>
</evidence>
<reference evidence="1" key="1">
    <citation type="submission" date="2022-07" db="EMBL/GenBank/DDBJ databases">
        <title>Genome Sequence of Phlebia brevispora.</title>
        <authorList>
            <person name="Buettner E."/>
        </authorList>
    </citation>
    <scope>NUCLEOTIDE SEQUENCE</scope>
    <source>
        <strain evidence="1">MPL23</strain>
    </source>
</reference>
<accession>A0ACC1T9W7</accession>
<evidence type="ECO:0000313" key="1">
    <source>
        <dbReference type="EMBL" id="KAJ3556482.1"/>
    </source>
</evidence>